<accession>A0ABR3J9G9</accession>
<organism evidence="2 3">
    <name type="scientific">Hohenbuehelia grisea</name>
    <dbReference type="NCBI Taxonomy" id="104357"/>
    <lineage>
        <taxon>Eukaryota</taxon>
        <taxon>Fungi</taxon>
        <taxon>Dikarya</taxon>
        <taxon>Basidiomycota</taxon>
        <taxon>Agaricomycotina</taxon>
        <taxon>Agaricomycetes</taxon>
        <taxon>Agaricomycetidae</taxon>
        <taxon>Agaricales</taxon>
        <taxon>Pleurotineae</taxon>
        <taxon>Pleurotaceae</taxon>
        <taxon>Hohenbuehelia</taxon>
    </lineage>
</organism>
<sequence length="383" mass="42410">MPPNSLPEHPGFDSHGNSVWTYIMSAEKWADTTKTSPAAKFNNDLIGVRVLGFLIKDLWDHCDQHTHFRAGYQSLLRDVTKVASQTSGSVGSPQDTEEICKNICKLGLWYRNHLFRVFRSNTGPTPWNSQHPSRPSIEVVKKQIMDDMASTPKSKPEAKQKALFRDGYRCCISRAFDSLVMTDTAVQQRARNAGINRNTATTCAHIFSESAQEPDKPAEYAASALAILSMFGLRDVAQQLMGGGVNNLSNVITMSTGLHKQFDLFTFWLEEIPGKPNEYKIVSPHELFFDMSDFGPTPSRQVKFEIDPQSLAELSANHSPLPPLPNSQLLALRAACARVAHMSGAAEQIDSISRDMETMGVLAEDGSNFHILEHVLGSLVTAY</sequence>
<feature type="domain" description="HNH nuclease" evidence="1">
    <location>
        <begin position="196"/>
        <end position="268"/>
    </location>
</feature>
<dbReference type="EMBL" id="JASNQZ010000010">
    <property type="protein sequence ID" value="KAL0952222.1"/>
    <property type="molecule type" value="Genomic_DNA"/>
</dbReference>
<name>A0ABR3J9G9_9AGAR</name>
<protein>
    <recommendedName>
        <fullName evidence="1">HNH nuclease domain-containing protein</fullName>
    </recommendedName>
</protein>
<keyword evidence="3" id="KW-1185">Reference proteome</keyword>
<evidence type="ECO:0000313" key="3">
    <source>
        <dbReference type="Proteomes" id="UP001556367"/>
    </source>
</evidence>
<evidence type="ECO:0000259" key="1">
    <source>
        <dbReference type="Pfam" id="PF13391"/>
    </source>
</evidence>
<dbReference type="Proteomes" id="UP001556367">
    <property type="component" value="Unassembled WGS sequence"/>
</dbReference>
<gene>
    <name evidence="2" type="ORF">HGRIS_006512</name>
</gene>
<dbReference type="InterPro" id="IPR003615">
    <property type="entry name" value="HNH_nuc"/>
</dbReference>
<evidence type="ECO:0000313" key="2">
    <source>
        <dbReference type="EMBL" id="KAL0952222.1"/>
    </source>
</evidence>
<reference evidence="3" key="1">
    <citation type="submission" date="2024-06" db="EMBL/GenBank/DDBJ databases">
        <title>Multi-omics analyses provide insights into the biosynthesis of the anticancer antibiotic pleurotin in Hohenbuehelia grisea.</title>
        <authorList>
            <person name="Weaver J.A."/>
            <person name="Alberti F."/>
        </authorList>
    </citation>
    <scope>NUCLEOTIDE SEQUENCE [LARGE SCALE GENOMIC DNA]</scope>
    <source>
        <strain evidence="3">T-177</strain>
    </source>
</reference>
<comment type="caution">
    <text evidence="2">The sequence shown here is derived from an EMBL/GenBank/DDBJ whole genome shotgun (WGS) entry which is preliminary data.</text>
</comment>
<dbReference type="Pfam" id="PF13391">
    <property type="entry name" value="HNH_2"/>
    <property type="match status" value="1"/>
</dbReference>
<proteinExistence type="predicted"/>